<dbReference type="GeneID" id="20823558"/>
<dbReference type="HOGENOM" id="CLU_2498422_0_0_1"/>
<gene>
    <name evidence="1" type="ORF">NEUTE1DRAFT_118430</name>
</gene>
<accession>F8MY31</accession>
<dbReference type="AlphaFoldDB" id="F8MY31"/>
<dbReference type="KEGG" id="nte:NEUTE1DRAFT118430"/>
<sequence>MRHRRHPERFPLTYHIDTSSAASSLIELSTDITEDPSSSLNFSSSAEHLGFHCMSSSEATLHYFAIQRTTPIYPSQQGIPQRTRPL</sequence>
<evidence type="ECO:0000313" key="2">
    <source>
        <dbReference type="Proteomes" id="UP000008065"/>
    </source>
</evidence>
<proteinExistence type="predicted"/>
<organism evidence="1 2">
    <name type="scientific">Neurospora tetrasperma (strain FGSC 2508 / ATCC MYA-4615 / P0657)</name>
    <dbReference type="NCBI Taxonomy" id="510951"/>
    <lineage>
        <taxon>Eukaryota</taxon>
        <taxon>Fungi</taxon>
        <taxon>Dikarya</taxon>
        <taxon>Ascomycota</taxon>
        <taxon>Pezizomycotina</taxon>
        <taxon>Sordariomycetes</taxon>
        <taxon>Sordariomycetidae</taxon>
        <taxon>Sordariales</taxon>
        <taxon>Sordariaceae</taxon>
        <taxon>Neurospora</taxon>
    </lineage>
</organism>
<keyword evidence="2" id="KW-1185">Reference proteome</keyword>
<dbReference type="RefSeq" id="XP_009855151.1">
    <property type="nucleotide sequence ID" value="XM_009856849.1"/>
</dbReference>
<name>F8MY31_NEUT8</name>
<dbReference type="Proteomes" id="UP000008065">
    <property type="component" value="Unassembled WGS sequence"/>
</dbReference>
<evidence type="ECO:0000313" key="1">
    <source>
        <dbReference type="EMBL" id="EGO51513.1"/>
    </source>
</evidence>
<dbReference type="EMBL" id="GL891382">
    <property type="protein sequence ID" value="EGO51513.1"/>
    <property type="molecule type" value="Genomic_DNA"/>
</dbReference>
<protein>
    <submittedName>
        <fullName evidence="1">Uncharacterized protein</fullName>
    </submittedName>
</protein>
<reference evidence="2" key="1">
    <citation type="journal article" date="2011" name="Genetics">
        <title>Massive changes in genome architecture accompany the transition to self-fertility in the filamentous fungus Neurospora tetrasperma.</title>
        <authorList>
            <person name="Ellison C.E."/>
            <person name="Stajich J.E."/>
            <person name="Jacobson D.J."/>
            <person name="Natvig D.O."/>
            <person name="Lapidus A."/>
            <person name="Foster B."/>
            <person name="Aerts A."/>
            <person name="Riley R."/>
            <person name="Lindquist E.A."/>
            <person name="Grigoriev I.V."/>
            <person name="Taylor J.W."/>
        </authorList>
    </citation>
    <scope>NUCLEOTIDE SEQUENCE [LARGE SCALE GENOMIC DNA]</scope>
    <source>
        <strain evidence="2">FGSC 2508 / P0657</strain>
    </source>
</reference>
<dbReference type="VEuPathDB" id="FungiDB:NEUTE1DRAFT_118430"/>